<dbReference type="PANTHER" id="PTHR42953">
    <property type="entry name" value="HIGH-AFFINITY ZINC UPTAKE SYSTEM PROTEIN ZNUA-RELATED"/>
    <property type="match status" value="1"/>
</dbReference>
<dbReference type="PANTHER" id="PTHR42953:SF1">
    <property type="entry name" value="METAL-BINDING PROTEIN HI_0362-RELATED"/>
    <property type="match status" value="1"/>
</dbReference>
<dbReference type="InterPro" id="IPR050492">
    <property type="entry name" value="Bact_metal-bind_prot9"/>
</dbReference>
<evidence type="ECO:0000256" key="2">
    <source>
        <dbReference type="ARBA" id="ARBA00011028"/>
    </source>
</evidence>
<reference evidence="7 8" key="1">
    <citation type="submission" date="2016-10" db="EMBL/GenBank/DDBJ databases">
        <authorList>
            <person name="de Groot N.N."/>
        </authorList>
    </citation>
    <scope>NUCLEOTIDE SEQUENCE [LARGE SCALE GENOMIC DNA]</scope>
    <source>
        <strain evidence="7 8">CGMCC 1.7005</strain>
    </source>
</reference>
<organism evidence="7 8">
    <name type="scientific">Lishizhenia tianjinensis</name>
    <dbReference type="NCBI Taxonomy" id="477690"/>
    <lineage>
        <taxon>Bacteria</taxon>
        <taxon>Pseudomonadati</taxon>
        <taxon>Bacteroidota</taxon>
        <taxon>Flavobacteriia</taxon>
        <taxon>Flavobacteriales</taxon>
        <taxon>Crocinitomicaceae</taxon>
        <taxon>Lishizhenia</taxon>
    </lineage>
</organism>
<dbReference type="PRINTS" id="PR00691">
    <property type="entry name" value="ADHESINB"/>
</dbReference>
<dbReference type="InterPro" id="IPR006129">
    <property type="entry name" value="AdhesinB"/>
</dbReference>
<dbReference type="SUPFAM" id="SSF53807">
    <property type="entry name" value="Helical backbone' metal receptor"/>
    <property type="match status" value="1"/>
</dbReference>
<evidence type="ECO:0000313" key="7">
    <source>
        <dbReference type="EMBL" id="SFT52334.1"/>
    </source>
</evidence>
<dbReference type="GO" id="GO:0007155">
    <property type="term" value="P:cell adhesion"/>
    <property type="evidence" value="ECO:0007669"/>
    <property type="project" value="InterPro"/>
</dbReference>
<dbReference type="Gene3D" id="3.40.50.1980">
    <property type="entry name" value="Nitrogenase molybdenum iron protein domain"/>
    <property type="match status" value="2"/>
</dbReference>
<accession>A0A1I6YPG9</accession>
<keyword evidence="8" id="KW-1185">Reference proteome</keyword>
<dbReference type="OrthoDB" id="9793396at2"/>
<dbReference type="Proteomes" id="UP000236454">
    <property type="component" value="Unassembled WGS sequence"/>
</dbReference>
<proteinExistence type="inferred from homology"/>
<evidence type="ECO:0000256" key="3">
    <source>
        <dbReference type="ARBA" id="ARBA00022448"/>
    </source>
</evidence>
<name>A0A1I6YPG9_9FLAO</name>
<dbReference type="EMBL" id="FPAS01000001">
    <property type="protein sequence ID" value="SFT52334.1"/>
    <property type="molecule type" value="Genomic_DNA"/>
</dbReference>
<dbReference type="RefSeq" id="WP_090247221.1">
    <property type="nucleotide sequence ID" value="NZ_FPAS01000001.1"/>
</dbReference>
<dbReference type="InterPro" id="IPR006128">
    <property type="entry name" value="Lipoprotein_PsaA-like"/>
</dbReference>
<dbReference type="InterPro" id="IPR006127">
    <property type="entry name" value="ZnuA-like"/>
</dbReference>
<evidence type="ECO:0000256" key="1">
    <source>
        <dbReference type="ARBA" id="ARBA00004196"/>
    </source>
</evidence>
<comment type="similarity">
    <text evidence="2 6">Belongs to the bacterial solute-binding protein 9 family.</text>
</comment>
<keyword evidence="5" id="KW-0732">Signal</keyword>
<keyword evidence="3 6" id="KW-0813">Transport</keyword>
<evidence type="ECO:0000313" key="8">
    <source>
        <dbReference type="Proteomes" id="UP000236454"/>
    </source>
</evidence>
<dbReference type="GO" id="GO:0046872">
    <property type="term" value="F:metal ion binding"/>
    <property type="evidence" value="ECO:0007669"/>
    <property type="project" value="UniProtKB-KW"/>
</dbReference>
<evidence type="ECO:0000256" key="4">
    <source>
        <dbReference type="ARBA" id="ARBA00022723"/>
    </source>
</evidence>
<keyword evidence="4" id="KW-0479">Metal-binding</keyword>
<comment type="subcellular location">
    <subcellularLocation>
        <location evidence="1">Cell envelope</location>
    </subcellularLocation>
</comment>
<dbReference type="PROSITE" id="PS51257">
    <property type="entry name" value="PROKAR_LIPOPROTEIN"/>
    <property type="match status" value="1"/>
</dbReference>
<dbReference type="STRING" id="477690.SAMN05216474_1068"/>
<dbReference type="Pfam" id="PF01297">
    <property type="entry name" value="ZnuA"/>
    <property type="match status" value="1"/>
</dbReference>
<dbReference type="GO" id="GO:0030001">
    <property type="term" value="P:metal ion transport"/>
    <property type="evidence" value="ECO:0007669"/>
    <property type="project" value="InterPro"/>
</dbReference>
<dbReference type="AlphaFoldDB" id="A0A1I6YPG9"/>
<evidence type="ECO:0000256" key="6">
    <source>
        <dbReference type="RuleBase" id="RU003512"/>
    </source>
</evidence>
<dbReference type="GO" id="GO:0030313">
    <property type="term" value="C:cell envelope"/>
    <property type="evidence" value="ECO:0007669"/>
    <property type="project" value="UniProtKB-SubCell"/>
</dbReference>
<gene>
    <name evidence="7" type="ORF">SAMN05216474_1068</name>
</gene>
<sequence>MKKIVVLILILGLAVGCKLEDQAKNDGKLKVVCTTSMIGDCFLAVLDSMAEVTVLMGPGVDPHLYDARPSDLKALDEADVIIYNGFHLEGKFVDKFEKLARTKKVIALGDFVKEKAHAATEFANAIDPHFWFDPQMWAEALQATVDSLNKLYPEYQATWSTNFANYKKEVEAAETFVEEAMFEIPVEERVLVTSHDAFNYFGRRFGVEVKALQGISTLSEAGIKEVSNLVDFIIAHQVKCIFVESSVSQKALKSVKENCAAQGYTVAFGEELFSDAMGAAGSPEGTYPGMLKANAQRINKGILSHD</sequence>
<evidence type="ECO:0000256" key="5">
    <source>
        <dbReference type="ARBA" id="ARBA00022729"/>
    </source>
</evidence>
<protein>
    <submittedName>
        <fullName evidence="7">Manganese/zinc/iron transport system substrate-binding protein</fullName>
    </submittedName>
</protein>
<dbReference type="PRINTS" id="PR00690">
    <property type="entry name" value="ADHESNFAMILY"/>
</dbReference>